<dbReference type="Proteomes" id="UP000441032">
    <property type="component" value="Unassembled WGS sequence"/>
</dbReference>
<dbReference type="PROSITE" id="PS51755">
    <property type="entry name" value="OMPR_PHOB"/>
    <property type="match status" value="1"/>
</dbReference>
<dbReference type="GO" id="GO:0000156">
    <property type="term" value="F:phosphorelay response regulator activity"/>
    <property type="evidence" value="ECO:0007669"/>
    <property type="project" value="TreeGrafter"/>
</dbReference>
<dbReference type="InterPro" id="IPR036388">
    <property type="entry name" value="WH-like_DNA-bd_sf"/>
</dbReference>
<dbReference type="CDD" id="cd00383">
    <property type="entry name" value="trans_reg_C"/>
    <property type="match status" value="1"/>
</dbReference>
<reference evidence="8 9" key="1">
    <citation type="submission" date="2019-11" db="EMBL/GenBank/DDBJ databases">
        <title>Phenotypic characterization of an OXA-22 and OXA-60 co-producing Ralstonia pickettii clinical strain.</title>
        <authorList>
            <person name="He F."/>
        </authorList>
    </citation>
    <scope>NUCLEOTIDE SEQUENCE [LARGE SCALE GENOMIC DNA]</scope>
    <source>
        <strain evidence="8 9">PSLESD1</strain>
    </source>
</reference>
<comment type="caution">
    <text evidence="8">The sequence shown here is derived from an EMBL/GenBank/DDBJ whole genome shotgun (WGS) entry which is preliminary data.</text>
</comment>
<dbReference type="AlphaFoldDB" id="A0A7X2HRI2"/>
<gene>
    <name evidence="8" type="ORF">GJQ57_22275</name>
</gene>
<dbReference type="EMBL" id="WJYN01000012">
    <property type="protein sequence ID" value="MRT01383.1"/>
    <property type="molecule type" value="Genomic_DNA"/>
</dbReference>
<evidence type="ECO:0000256" key="1">
    <source>
        <dbReference type="ARBA" id="ARBA00022553"/>
    </source>
</evidence>
<dbReference type="PROSITE" id="PS50110">
    <property type="entry name" value="RESPONSE_REGULATORY"/>
    <property type="match status" value="1"/>
</dbReference>
<dbReference type="Pfam" id="PF00486">
    <property type="entry name" value="Trans_reg_C"/>
    <property type="match status" value="1"/>
</dbReference>
<dbReference type="GO" id="GO:0032993">
    <property type="term" value="C:protein-DNA complex"/>
    <property type="evidence" value="ECO:0007669"/>
    <property type="project" value="TreeGrafter"/>
</dbReference>
<dbReference type="InterPro" id="IPR039420">
    <property type="entry name" value="WalR-like"/>
</dbReference>
<evidence type="ECO:0000256" key="5">
    <source>
        <dbReference type="PROSITE-ProRule" id="PRU01091"/>
    </source>
</evidence>
<dbReference type="CDD" id="cd00156">
    <property type="entry name" value="REC"/>
    <property type="match status" value="1"/>
</dbReference>
<dbReference type="InterPro" id="IPR001789">
    <property type="entry name" value="Sig_transdc_resp-reg_receiver"/>
</dbReference>
<name>A0A7X2HRI2_RALPI</name>
<proteinExistence type="predicted"/>
<dbReference type="InterPro" id="IPR001867">
    <property type="entry name" value="OmpR/PhoB-type_DNA-bd"/>
</dbReference>
<dbReference type="SMART" id="SM00862">
    <property type="entry name" value="Trans_reg_C"/>
    <property type="match status" value="1"/>
</dbReference>
<organism evidence="8 9">
    <name type="scientific">Ralstonia pickettii</name>
    <name type="common">Burkholderia pickettii</name>
    <dbReference type="NCBI Taxonomy" id="329"/>
    <lineage>
        <taxon>Bacteria</taxon>
        <taxon>Pseudomonadati</taxon>
        <taxon>Pseudomonadota</taxon>
        <taxon>Betaproteobacteria</taxon>
        <taxon>Burkholderiales</taxon>
        <taxon>Burkholderiaceae</taxon>
        <taxon>Ralstonia</taxon>
    </lineage>
</organism>
<keyword evidence="1 4" id="KW-0597">Phosphoprotein</keyword>
<protein>
    <submittedName>
        <fullName evidence="8">Response regulator</fullName>
    </submittedName>
</protein>
<evidence type="ECO:0000256" key="3">
    <source>
        <dbReference type="ARBA" id="ARBA00023125"/>
    </source>
</evidence>
<evidence type="ECO:0000256" key="2">
    <source>
        <dbReference type="ARBA" id="ARBA00023012"/>
    </source>
</evidence>
<dbReference type="Gene3D" id="1.10.10.10">
    <property type="entry name" value="Winged helix-like DNA-binding domain superfamily/Winged helix DNA-binding domain"/>
    <property type="match status" value="1"/>
</dbReference>
<dbReference type="GO" id="GO:0006355">
    <property type="term" value="P:regulation of DNA-templated transcription"/>
    <property type="evidence" value="ECO:0007669"/>
    <property type="project" value="InterPro"/>
</dbReference>
<dbReference type="SMART" id="SM00448">
    <property type="entry name" value="REC"/>
    <property type="match status" value="1"/>
</dbReference>
<feature type="domain" description="Response regulatory" evidence="6">
    <location>
        <begin position="20"/>
        <end position="135"/>
    </location>
</feature>
<evidence type="ECO:0000313" key="8">
    <source>
        <dbReference type="EMBL" id="MRT01383.1"/>
    </source>
</evidence>
<feature type="DNA-binding region" description="OmpR/PhoB-type" evidence="5">
    <location>
        <begin position="144"/>
        <end position="243"/>
    </location>
</feature>
<sequence>MALLGEWQILIIKTGKIAMRIAVLEDDPYLRSLFEEIIERLGHTCETFSDGGKLFSYLQRETYDLLILDWNAPKMSGMEILAWLREKKEDWTPVIFVTSAAFESEIVAALQVGADDYISKPIGPAVVEARLAAFLRRLYRHEVDTTLQVGRFRFDGTRRAVYVDGREVKLTGKEYELAHKLFSRKGKMLTRDYLLSTIWGESYAEESRTLDTHISQIRLKLGLNPSNGVKLISVYGAGYRLESAGSA</sequence>
<keyword evidence="3 5" id="KW-0238">DNA-binding</keyword>
<dbReference type="SUPFAM" id="SSF52172">
    <property type="entry name" value="CheY-like"/>
    <property type="match status" value="1"/>
</dbReference>
<feature type="domain" description="OmpR/PhoB-type" evidence="7">
    <location>
        <begin position="144"/>
        <end position="243"/>
    </location>
</feature>
<dbReference type="Pfam" id="PF00072">
    <property type="entry name" value="Response_reg"/>
    <property type="match status" value="1"/>
</dbReference>
<dbReference type="Gene3D" id="3.40.50.2300">
    <property type="match status" value="1"/>
</dbReference>
<accession>A0A7X2HRI2</accession>
<dbReference type="GO" id="GO:0005829">
    <property type="term" value="C:cytosol"/>
    <property type="evidence" value="ECO:0007669"/>
    <property type="project" value="TreeGrafter"/>
</dbReference>
<feature type="modified residue" description="4-aspartylphosphate" evidence="4">
    <location>
        <position position="69"/>
    </location>
</feature>
<dbReference type="PANTHER" id="PTHR48111">
    <property type="entry name" value="REGULATOR OF RPOS"/>
    <property type="match status" value="1"/>
</dbReference>
<evidence type="ECO:0000259" key="7">
    <source>
        <dbReference type="PROSITE" id="PS51755"/>
    </source>
</evidence>
<dbReference type="InterPro" id="IPR011006">
    <property type="entry name" value="CheY-like_superfamily"/>
</dbReference>
<keyword evidence="2" id="KW-0902">Two-component regulatory system</keyword>
<evidence type="ECO:0000256" key="4">
    <source>
        <dbReference type="PROSITE-ProRule" id="PRU00169"/>
    </source>
</evidence>
<dbReference type="GO" id="GO:0000976">
    <property type="term" value="F:transcription cis-regulatory region binding"/>
    <property type="evidence" value="ECO:0007669"/>
    <property type="project" value="TreeGrafter"/>
</dbReference>
<evidence type="ECO:0000313" key="9">
    <source>
        <dbReference type="Proteomes" id="UP000441032"/>
    </source>
</evidence>
<dbReference type="PANTHER" id="PTHR48111:SF40">
    <property type="entry name" value="PHOSPHATE REGULON TRANSCRIPTIONAL REGULATORY PROTEIN PHOB"/>
    <property type="match status" value="1"/>
</dbReference>
<evidence type="ECO:0000259" key="6">
    <source>
        <dbReference type="PROSITE" id="PS50110"/>
    </source>
</evidence>